<reference evidence="2 3" key="1">
    <citation type="submission" date="2015-01" db="EMBL/GenBank/DDBJ databases">
        <title>The Genome Sequence of Cladophialophora immunda CBS83496.</title>
        <authorList>
            <consortium name="The Broad Institute Genomics Platform"/>
            <person name="Cuomo C."/>
            <person name="de Hoog S."/>
            <person name="Gorbushina A."/>
            <person name="Stielow B."/>
            <person name="Teixiera M."/>
            <person name="Abouelleil A."/>
            <person name="Chapman S.B."/>
            <person name="Priest M."/>
            <person name="Young S.K."/>
            <person name="Wortman J."/>
            <person name="Nusbaum C."/>
            <person name="Birren B."/>
        </authorList>
    </citation>
    <scope>NUCLEOTIDE SEQUENCE [LARGE SCALE GENOMIC DNA]</scope>
    <source>
        <strain evidence="2 3">CBS 83496</strain>
    </source>
</reference>
<accession>A0A0D2CLX4</accession>
<name>A0A0D2CLX4_9EURO</name>
<evidence type="ECO:0000256" key="1">
    <source>
        <dbReference type="SAM" id="MobiDB-lite"/>
    </source>
</evidence>
<gene>
    <name evidence="2" type="ORF">PV07_02700</name>
</gene>
<dbReference type="RefSeq" id="XP_016251231.1">
    <property type="nucleotide sequence ID" value="XM_016389329.1"/>
</dbReference>
<protein>
    <submittedName>
        <fullName evidence="2">Uncharacterized protein</fullName>
    </submittedName>
</protein>
<keyword evidence="3" id="KW-1185">Reference proteome</keyword>
<evidence type="ECO:0000313" key="3">
    <source>
        <dbReference type="Proteomes" id="UP000054466"/>
    </source>
</evidence>
<dbReference type="HOGENOM" id="CLU_2108756_0_0_1"/>
<feature type="region of interest" description="Disordered" evidence="1">
    <location>
        <begin position="21"/>
        <end position="58"/>
    </location>
</feature>
<proteinExistence type="predicted"/>
<dbReference type="EMBL" id="KN847041">
    <property type="protein sequence ID" value="KIW31015.1"/>
    <property type="molecule type" value="Genomic_DNA"/>
</dbReference>
<evidence type="ECO:0000313" key="2">
    <source>
        <dbReference type="EMBL" id="KIW31015.1"/>
    </source>
</evidence>
<dbReference type="AlphaFoldDB" id="A0A0D2CLX4"/>
<sequence length="115" mass="13281">MVRGRGWHSILRFPPTAHLPVQAAWPGSGVNQSPETKRRRETKQREKKRGNSSHTPCWTGKAPQFCLRYALPWATRGKEKEKKEQAAKNPKNEGVNIVENRGLPWRRLILERCLC</sequence>
<dbReference type="VEuPathDB" id="FungiDB:PV07_02700"/>
<dbReference type="GeneID" id="27341894"/>
<organism evidence="2 3">
    <name type="scientific">Cladophialophora immunda</name>
    <dbReference type="NCBI Taxonomy" id="569365"/>
    <lineage>
        <taxon>Eukaryota</taxon>
        <taxon>Fungi</taxon>
        <taxon>Dikarya</taxon>
        <taxon>Ascomycota</taxon>
        <taxon>Pezizomycotina</taxon>
        <taxon>Eurotiomycetes</taxon>
        <taxon>Chaetothyriomycetidae</taxon>
        <taxon>Chaetothyriales</taxon>
        <taxon>Herpotrichiellaceae</taxon>
        <taxon>Cladophialophora</taxon>
    </lineage>
</organism>
<feature type="compositionally biased region" description="Basic residues" evidence="1">
    <location>
        <begin position="37"/>
        <end position="51"/>
    </location>
</feature>
<dbReference type="Proteomes" id="UP000054466">
    <property type="component" value="Unassembled WGS sequence"/>
</dbReference>